<dbReference type="PIRSF" id="PIRSF010044">
    <property type="entry name" value="UCP010044"/>
    <property type="match status" value="1"/>
</dbReference>
<dbReference type="Pfam" id="PF09754">
    <property type="entry name" value="PAC2"/>
    <property type="match status" value="1"/>
</dbReference>
<evidence type="ECO:0000256" key="4">
    <source>
        <dbReference type="PIRNR" id="PIRNR010044"/>
    </source>
</evidence>
<reference evidence="5" key="1">
    <citation type="submission" date="2020-01" db="EMBL/GenBank/DDBJ databases">
        <title>Development of genomics and gene disruption for Polysphondylium violaceum indicates a role for the polyketide synthase stlB in stalk morphogenesis.</title>
        <authorList>
            <person name="Narita B."/>
            <person name="Kawabe Y."/>
            <person name="Kin K."/>
            <person name="Saito T."/>
            <person name="Gibbs R."/>
            <person name="Kuspa A."/>
            <person name="Muzny D."/>
            <person name="Queller D."/>
            <person name="Richards S."/>
            <person name="Strassman J."/>
            <person name="Sucgang R."/>
            <person name="Worley K."/>
            <person name="Schaap P."/>
        </authorList>
    </citation>
    <scope>NUCLEOTIDE SEQUENCE</scope>
    <source>
        <strain evidence="5">QSvi11</strain>
    </source>
</reference>
<comment type="similarity">
    <text evidence="3 4">Belongs to the PSMG2 family.</text>
</comment>
<protein>
    <recommendedName>
        <fullName evidence="1 4">Proteasome assembly chaperone 2</fullName>
    </recommendedName>
</protein>
<name>A0A8J4PJG8_9MYCE</name>
<dbReference type="InterPro" id="IPR019151">
    <property type="entry name" value="Proteasome_assmbl_chaperone_2"/>
</dbReference>
<organism evidence="5 6">
    <name type="scientific">Polysphondylium violaceum</name>
    <dbReference type="NCBI Taxonomy" id="133409"/>
    <lineage>
        <taxon>Eukaryota</taxon>
        <taxon>Amoebozoa</taxon>
        <taxon>Evosea</taxon>
        <taxon>Eumycetozoa</taxon>
        <taxon>Dictyostelia</taxon>
        <taxon>Dictyosteliales</taxon>
        <taxon>Dictyosteliaceae</taxon>
        <taxon>Polysphondylium</taxon>
    </lineage>
</organism>
<evidence type="ECO:0000313" key="6">
    <source>
        <dbReference type="Proteomes" id="UP000695562"/>
    </source>
</evidence>
<gene>
    <name evidence="5" type="ORF">CYY_010010</name>
</gene>
<dbReference type="AlphaFoldDB" id="A0A8J4PJG8"/>
<dbReference type="InterPro" id="IPR038389">
    <property type="entry name" value="PSMG2_sf"/>
</dbReference>
<dbReference type="PANTHER" id="PTHR12970">
    <property type="entry name" value="PROTEASOME ASSEMBLY CHAPERONE 2"/>
    <property type="match status" value="1"/>
</dbReference>
<accession>A0A8J4PJG8</accession>
<dbReference type="OrthoDB" id="10260712at2759"/>
<comment type="caution">
    <text evidence="5">The sequence shown here is derived from an EMBL/GenBank/DDBJ whole genome shotgun (WGS) entry which is preliminary data.</text>
</comment>
<comment type="function">
    <text evidence="4">Chaperone protein which promotes assembly of the 20S proteasome as part of a heterodimer with PSMG1.</text>
</comment>
<dbReference type="GO" id="GO:0005634">
    <property type="term" value="C:nucleus"/>
    <property type="evidence" value="ECO:0007669"/>
    <property type="project" value="TreeGrafter"/>
</dbReference>
<dbReference type="Proteomes" id="UP000695562">
    <property type="component" value="Unassembled WGS sequence"/>
</dbReference>
<evidence type="ECO:0000256" key="1">
    <source>
        <dbReference type="ARBA" id="ARBA00019186"/>
    </source>
</evidence>
<dbReference type="GO" id="GO:0005829">
    <property type="term" value="C:cytosol"/>
    <property type="evidence" value="ECO:0007669"/>
    <property type="project" value="TreeGrafter"/>
</dbReference>
<evidence type="ECO:0000256" key="2">
    <source>
        <dbReference type="ARBA" id="ARBA00023186"/>
    </source>
</evidence>
<evidence type="ECO:0000313" key="5">
    <source>
        <dbReference type="EMBL" id="KAF2068665.1"/>
    </source>
</evidence>
<dbReference type="GO" id="GO:0043248">
    <property type="term" value="P:proteasome assembly"/>
    <property type="evidence" value="ECO:0007669"/>
    <property type="project" value="TreeGrafter"/>
</dbReference>
<keyword evidence="6" id="KW-1185">Reference proteome</keyword>
<evidence type="ECO:0000256" key="3">
    <source>
        <dbReference type="ARBA" id="ARBA00025745"/>
    </source>
</evidence>
<dbReference type="EMBL" id="AJWJ01000884">
    <property type="protein sequence ID" value="KAF2068665.1"/>
    <property type="molecule type" value="Genomic_DNA"/>
</dbReference>
<sequence>MSFFYKASNIKDNVSFKDNILIWPALTLGNVGQLSIDLLICTYKFERVGFIVDSNILPIVGNDTYTPKGQGVLSTSIEVYKSKEYQNVTLVQQRSPVIQGHIPIFAKNLMNWSTSQQFKEILFVASTNANKRIDSQLTGNQLRFIKSNTISNETLDKIKLNNIPEMEVQFEQAGEIVQLSNRLTGLGKELYNLCNNQQDTNTTSTQNTPFLCFNLFCSEGDNTMESMAMAHTLAVYLDICKNPTEKIPFVTPPSWALLYGPSFDQSLYF</sequence>
<dbReference type="PANTHER" id="PTHR12970:SF1">
    <property type="entry name" value="PROTEASOME ASSEMBLY CHAPERONE 2"/>
    <property type="match status" value="1"/>
</dbReference>
<comment type="subunit">
    <text evidence="4">Forms a heterodimer with PSMG1.</text>
</comment>
<keyword evidence="2 4" id="KW-0143">Chaperone</keyword>
<proteinExistence type="inferred from homology"/>
<dbReference type="InterPro" id="IPR016562">
    <property type="entry name" value="Proteasome_assmbl_chp_2_euk"/>
</dbReference>
<dbReference type="Gene3D" id="3.40.50.10900">
    <property type="entry name" value="PAC-like subunit"/>
    <property type="match status" value="2"/>
</dbReference>